<evidence type="ECO:0000313" key="5">
    <source>
        <dbReference type="Proteomes" id="UP000831151"/>
    </source>
</evidence>
<dbReference type="NCBIfam" id="TIGR01076">
    <property type="entry name" value="sortase_fam"/>
    <property type="match status" value="1"/>
</dbReference>
<feature type="compositionally biased region" description="Basic and acidic residues" evidence="3">
    <location>
        <begin position="1"/>
        <end position="18"/>
    </location>
</feature>
<reference evidence="4" key="1">
    <citation type="submission" date="2022-04" db="EMBL/GenBank/DDBJ databases">
        <title>Complete genome sequences of Ezakiella coagulans and Fenollaria massiliensis.</title>
        <authorList>
            <person name="France M.T."/>
            <person name="Clifford J."/>
            <person name="Narina S."/>
            <person name="Rutt L."/>
            <person name="Ravel J."/>
        </authorList>
    </citation>
    <scope>NUCLEOTIDE SEQUENCE</scope>
    <source>
        <strain evidence="4">C0061C2</strain>
    </source>
</reference>
<dbReference type="Proteomes" id="UP000831151">
    <property type="component" value="Chromosome"/>
</dbReference>
<gene>
    <name evidence="4" type="ORF">M1R53_05425</name>
</gene>
<dbReference type="CDD" id="cd05827">
    <property type="entry name" value="Sortase_C"/>
    <property type="match status" value="1"/>
</dbReference>
<dbReference type="RefSeq" id="WP_249242266.1">
    <property type="nucleotide sequence ID" value="NZ_CP096649.1"/>
</dbReference>
<dbReference type="Gene3D" id="2.40.260.10">
    <property type="entry name" value="Sortase"/>
    <property type="match status" value="1"/>
</dbReference>
<keyword evidence="5" id="KW-1185">Reference proteome</keyword>
<evidence type="ECO:0000256" key="3">
    <source>
        <dbReference type="SAM" id="MobiDB-lite"/>
    </source>
</evidence>
<evidence type="ECO:0000256" key="1">
    <source>
        <dbReference type="ARBA" id="ARBA00022801"/>
    </source>
</evidence>
<feature type="active site" description="Proton donor/acceptor" evidence="2">
    <location>
        <position position="100"/>
    </location>
</feature>
<feature type="region of interest" description="Disordered" evidence="3">
    <location>
        <begin position="1"/>
        <end position="44"/>
    </location>
</feature>
<proteinExistence type="predicted"/>
<dbReference type="AlphaFoldDB" id="A0A9E7DIL3"/>
<name>A0A9E7DIL3_9FIRM</name>
<dbReference type="KEGG" id="fms:M1R53_05425"/>
<accession>A0A9E7DIL3</accession>
<sequence>MRQEALELEKEFQNKALDEDVEEPPASSEEPENNGEDESIDRDEITNDKAIGVIRIDKLGVLAQIFDNDRQKTLLKGVGVIETTDMPSSSLDTCSAIAGHRGGKNEKLSFLHIDQLEIGDEVKVTTENEVLVYKVTGSEVIEADDWSKFTRDENKSRLILMACHPYPKNDKRILIYTELEKSDK</sequence>
<evidence type="ECO:0000256" key="2">
    <source>
        <dbReference type="PIRSR" id="PIRSR605754-1"/>
    </source>
</evidence>
<organism evidence="4 5">
    <name type="scientific">Fenollaria massiliensis</name>
    <dbReference type="NCBI Taxonomy" id="938288"/>
    <lineage>
        <taxon>Bacteria</taxon>
        <taxon>Bacillati</taxon>
        <taxon>Bacillota</taxon>
        <taxon>Clostridia</taxon>
        <taxon>Eubacteriales</taxon>
        <taxon>Fenollaria</taxon>
    </lineage>
</organism>
<dbReference type="InterPro" id="IPR023365">
    <property type="entry name" value="Sortase_dom-sf"/>
</dbReference>
<dbReference type="GO" id="GO:0016787">
    <property type="term" value="F:hydrolase activity"/>
    <property type="evidence" value="ECO:0007669"/>
    <property type="project" value="UniProtKB-KW"/>
</dbReference>
<keyword evidence="1" id="KW-0378">Hydrolase</keyword>
<protein>
    <submittedName>
        <fullName evidence="4">Class C sortase</fullName>
    </submittedName>
</protein>
<dbReference type="InterPro" id="IPR005754">
    <property type="entry name" value="Sortase"/>
</dbReference>
<dbReference type="Pfam" id="PF04203">
    <property type="entry name" value="Sortase"/>
    <property type="match status" value="1"/>
</dbReference>
<dbReference type="SUPFAM" id="SSF63817">
    <property type="entry name" value="Sortase"/>
    <property type="match status" value="1"/>
</dbReference>
<dbReference type="InterPro" id="IPR042002">
    <property type="entry name" value="Sortase_C"/>
</dbReference>
<dbReference type="EMBL" id="CP096649">
    <property type="protein sequence ID" value="UQK58679.1"/>
    <property type="molecule type" value="Genomic_DNA"/>
</dbReference>
<evidence type="ECO:0000313" key="4">
    <source>
        <dbReference type="EMBL" id="UQK58679.1"/>
    </source>
</evidence>
<feature type="compositionally biased region" description="Acidic residues" evidence="3">
    <location>
        <begin position="19"/>
        <end position="41"/>
    </location>
</feature>
<feature type="active site" description="Acyl-thioester intermediate" evidence="2">
    <location>
        <position position="163"/>
    </location>
</feature>